<evidence type="ECO:0000313" key="9">
    <source>
        <dbReference type="EMBL" id="CAF4761957.1"/>
    </source>
</evidence>
<evidence type="ECO:0000259" key="7">
    <source>
        <dbReference type="PROSITE" id="PS00623"/>
    </source>
</evidence>
<feature type="domain" description="Glucose-methanol-choline oxidoreductase N-terminal" evidence="7">
    <location>
        <begin position="126"/>
        <end position="149"/>
    </location>
</feature>
<dbReference type="AlphaFoldDB" id="A0A821M463"/>
<feature type="binding site" evidence="5">
    <location>
        <position position="271"/>
    </location>
    <ligand>
        <name>FAD</name>
        <dbReference type="ChEBI" id="CHEBI:57692"/>
    </ligand>
</feature>
<accession>A0A821M463</accession>
<dbReference type="PANTHER" id="PTHR11552:SF147">
    <property type="entry name" value="CHOLINE DEHYDROGENASE, MITOCHONDRIAL"/>
    <property type="match status" value="1"/>
</dbReference>
<evidence type="ECO:0000256" key="3">
    <source>
        <dbReference type="ARBA" id="ARBA00022630"/>
    </source>
</evidence>
<comment type="caution">
    <text evidence="9">The sequence shown here is derived from an EMBL/GenBank/DDBJ whole genome shotgun (WGS) entry which is preliminary data.</text>
</comment>
<dbReference type="Pfam" id="PF05199">
    <property type="entry name" value="GMC_oxred_C"/>
    <property type="match status" value="1"/>
</dbReference>
<dbReference type="SUPFAM" id="SSF54373">
    <property type="entry name" value="FAD-linked reductases, C-terminal domain"/>
    <property type="match status" value="1"/>
</dbReference>
<dbReference type="Pfam" id="PF00732">
    <property type="entry name" value="GMC_oxred_N"/>
    <property type="match status" value="1"/>
</dbReference>
<dbReference type="EMBL" id="CAJOBZ010000002">
    <property type="protein sequence ID" value="CAF4761957.1"/>
    <property type="molecule type" value="Genomic_DNA"/>
</dbReference>
<dbReference type="OrthoDB" id="269227at2759"/>
<dbReference type="PANTHER" id="PTHR11552">
    <property type="entry name" value="GLUCOSE-METHANOL-CHOLINE GMC OXIDOREDUCTASE"/>
    <property type="match status" value="1"/>
</dbReference>
<dbReference type="GO" id="GO:0016614">
    <property type="term" value="F:oxidoreductase activity, acting on CH-OH group of donors"/>
    <property type="evidence" value="ECO:0007669"/>
    <property type="project" value="InterPro"/>
</dbReference>
<dbReference type="PIRSF" id="PIRSF000137">
    <property type="entry name" value="Alcohol_oxidase"/>
    <property type="match status" value="1"/>
</dbReference>
<keyword evidence="4 5" id="KW-0274">FAD</keyword>
<name>A0A821M463_9NEOP</name>
<dbReference type="InterPro" id="IPR036188">
    <property type="entry name" value="FAD/NAD-bd_sf"/>
</dbReference>
<evidence type="ECO:0000313" key="10">
    <source>
        <dbReference type="Proteomes" id="UP000663880"/>
    </source>
</evidence>
<sequence>MKFDVNNLLASDTWESFLQWIIRIFAVSQTISTDWPNSYEIKDGDSFDFIVVGAGSGGAVVATRLSEIYHWRVLLIEAGGDPPYGSVAPGLYHDLVRTEYDWDYDAFLDPEVGQAHPGGLIHLVRGKMLGGTSSINYQIYSRGVKEDYDGWNKVAPGWGWESAFKYFQKLENMTDYSVLANPENAKLHSQQGPVAVSRPKILKYEKIHRTVLNSFEELGLETVLENNGPENVGMSTPHFNYANGRRSSTAEAYLRPAMDRHNFYIAKFARVIKVHINPDNLEANGVRVILNSGEEVNISAKKEVILSAGTIDTPKILMLSGVGPQEVLKKFNINVLADLPVGKNMQDHQAVRIMFTGAESYKTDTPIDLEALRIVTVPMQIGFMSLNNSYSTEFKHLYDERPQIQIINVRKPPTSHIDVNIDNCQTMFNFDQEYCSSFSKAHIFRETDTISMLLLHPLSKGQVTIKSADPNDAPLIKLGYFSHPHDVLVAREGIKFLTGLVNTTYYKQFGSEVVKLRVKGCESLTWGSDEYWDCYIVNSVVSFLHPVGTCRMGPGGVVDERLRVRNILKLRVVDASVMPEEPSGNTNVPTMMIGEKAADMIKEEYGV</sequence>
<evidence type="ECO:0000256" key="5">
    <source>
        <dbReference type="PIRSR" id="PIRSR000137-2"/>
    </source>
</evidence>
<feature type="domain" description="Glucose-methanol-choline oxidoreductase N-terminal" evidence="8">
    <location>
        <begin position="309"/>
        <end position="323"/>
    </location>
</feature>
<dbReference type="InterPro" id="IPR000172">
    <property type="entry name" value="GMC_OxRdtase_N"/>
</dbReference>
<evidence type="ECO:0000259" key="8">
    <source>
        <dbReference type="PROSITE" id="PS00624"/>
    </source>
</evidence>
<comment type="similarity">
    <text evidence="2 6">Belongs to the GMC oxidoreductase family.</text>
</comment>
<evidence type="ECO:0000256" key="1">
    <source>
        <dbReference type="ARBA" id="ARBA00001974"/>
    </source>
</evidence>
<keyword evidence="3 6" id="KW-0285">Flavoprotein</keyword>
<proteinExistence type="inferred from homology"/>
<dbReference type="GO" id="GO:0050660">
    <property type="term" value="F:flavin adenine dinucleotide binding"/>
    <property type="evidence" value="ECO:0007669"/>
    <property type="project" value="InterPro"/>
</dbReference>
<gene>
    <name evidence="9" type="ORF">PMACD_LOCUS1356</name>
</gene>
<keyword evidence="10" id="KW-1185">Reference proteome</keyword>
<feature type="binding site" evidence="5">
    <location>
        <position position="132"/>
    </location>
    <ligand>
        <name>FAD</name>
        <dbReference type="ChEBI" id="CHEBI:57692"/>
    </ligand>
</feature>
<dbReference type="InterPro" id="IPR012132">
    <property type="entry name" value="GMC_OxRdtase"/>
</dbReference>
<evidence type="ECO:0000256" key="4">
    <source>
        <dbReference type="ARBA" id="ARBA00022827"/>
    </source>
</evidence>
<dbReference type="Gene3D" id="3.30.560.10">
    <property type="entry name" value="Glucose Oxidase, domain 3"/>
    <property type="match status" value="1"/>
</dbReference>
<dbReference type="InterPro" id="IPR007867">
    <property type="entry name" value="GMC_OxRtase_C"/>
</dbReference>
<dbReference type="Proteomes" id="UP000663880">
    <property type="component" value="Unassembled WGS sequence"/>
</dbReference>
<evidence type="ECO:0000256" key="2">
    <source>
        <dbReference type="ARBA" id="ARBA00010790"/>
    </source>
</evidence>
<protein>
    <recommendedName>
        <fullName evidence="7 8">Glucose-methanol-choline oxidoreductase N-terminal domain-containing protein</fullName>
    </recommendedName>
</protein>
<dbReference type="PROSITE" id="PS00623">
    <property type="entry name" value="GMC_OXRED_1"/>
    <property type="match status" value="1"/>
</dbReference>
<comment type="cofactor">
    <cofactor evidence="1 5">
        <name>FAD</name>
        <dbReference type="ChEBI" id="CHEBI:57692"/>
    </cofactor>
</comment>
<organism evidence="9 10">
    <name type="scientific">Pieris macdunnoughi</name>
    <dbReference type="NCBI Taxonomy" id="345717"/>
    <lineage>
        <taxon>Eukaryota</taxon>
        <taxon>Metazoa</taxon>
        <taxon>Ecdysozoa</taxon>
        <taxon>Arthropoda</taxon>
        <taxon>Hexapoda</taxon>
        <taxon>Insecta</taxon>
        <taxon>Pterygota</taxon>
        <taxon>Neoptera</taxon>
        <taxon>Endopterygota</taxon>
        <taxon>Lepidoptera</taxon>
        <taxon>Glossata</taxon>
        <taxon>Ditrysia</taxon>
        <taxon>Papilionoidea</taxon>
        <taxon>Pieridae</taxon>
        <taxon>Pierinae</taxon>
        <taxon>Pieris</taxon>
    </lineage>
</organism>
<dbReference type="PROSITE" id="PS00624">
    <property type="entry name" value="GMC_OXRED_2"/>
    <property type="match status" value="1"/>
</dbReference>
<evidence type="ECO:0000256" key="6">
    <source>
        <dbReference type="RuleBase" id="RU003968"/>
    </source>
</evidence>
<dbReference type="SUPFAM" id="SSF51905">
    <property type="entry name" value="FAD/NAD(P)-binding domain"/>
    <property type="match status" value="1"/>
</dbReference>
<dbReference type="Gene3D" id="3.50.50.60">
    <property type="entry name" value="FAD/NAD(P)-binding domain"/>
    <property type="match status" value="1"/>
</dbReference>
<reference evidence="9" key="1">
    <citation type="submission" date="2021-02" db="EMBL/GenBank/DDBJ databases">
        <authorList>
            <person name="Steward A R."/>
        </authorList>
    </citation>
    <scope>NUCLEOTIDE SEQUENCE</scope>
</reference>